<dbReference type="PIRSF" id="PIRSF039032">
    <property type="entry name" value="HigB-2"/>
    <property type="match status" value="1"/>
</dbReference>
<evidence type="ECO:0000313" key="1">
    <source>
        <dbReference type="EMBL" id="OCB01611.1"/>
    </source>
</evidence>
<accession>A0A1B9BV77</accession>
<dbReference type="Pfam" id="PF06296">
    <property type="entry name" value="RelE"/>
    <property type="match status" value="1"/>
</dbReference>
<proteinExistence type="predicted"/>
<dbReference type="EMBL" id="MASQ01000132">
    <property type="protein sequence ID" value="OCB01611.1"/>
    <property type="molecule type" value="Genomic_DNA"/>
</dbReference>
<dbReference type="Proteomes" id="UP000093129">
    <property type="component" value="Unassembled WGS sequence"/>
</dbReference>
<evidence type="ECO:0008006" key="3">
    <source>
        <dbReference type="Google" id="ProtNLM"/>
    </source>
</evidence>
<name>A0A1B9BV77_9PROT</name>
<gene>
    <name evidence="1" type="ORF">BBC27_03110</name>
</gene>
<organism evidence="1 2">
    <name type="scientific">Acidithiobacillus ferrivorans</name>
    <dbReference type="NCBI Taxonomy" id="160808"/>
    <lineage>
        <taxon>Bacteria</taxon>
        <taxon>Pseudomonadati</taxon>
        <taxon>Pseudomonadota</taxon>
        <taxon>Acidithiobacillia</taxon>
        <taxon>Acidithiobacillales</taxon>
        <taxon>Acidithiobacillaceae</taxon>
        <taxon>Acidithiobacillus</taxon>
    </lineage>
</organism>
<protein>
    <recommendedName>
        <fullName evidence="3">Toxin HigB-2</fullName>
    </recommendedName>
</protein>
<evidence type="ECO:0000313" key="2">
    <source>
        <dbReference type="Proteomes" id="UP000093129"/>
    </source>
</evidence>
<dbReference type="AlphaFoldDB" id="A0A1B9BV77"/>
<sequence length="107" mass="12205">MVIVESPVFTKAIVAILDDEGYRAMQNALVENPALGVVIPHGGGLRKVRWGVEGRGKRGGIRVIYYWWTGKGQIYLLYVYQKNNQTDLTQEQIRQLGKLVEQELHHE</sequence>
<comment type="caution">
    <text evidence="1">The sequence shown here is derived from an EMBL/GenBank/DDBJ whole genome shotgun (WGS) entry which is preliminary data.</text>
</comment>
<dbReference type="RefSeq" id="WP_065414207.1">
    <property type="nucleotide sequence ID" value="NZ_MASQ01000132.1"/>
</dbReference>
<dbReference type="InterPro" id="IPR009387">
    <property type="entry name" value="HigB-2"/>
</dbReference>
<reference evidence="1 2" key="1">
    <citation type="submission" date="2016-07" db="EMBL/GenBank/DDBJ databases">
        <title>Draft genome of a psychrotolerant acidophile Acidithiobacillus ferrivorans strain YL15.</title>
        <authorList>
            <person name="Peng T."/>
            <person name="Ma L."/>
            <person name="Nan M."/>
            <person name="An N."/>
            <person name="Wang M."/>
            <person name="Qiu G."/>
            <person name="Zeng W."/>
        </authorList>
    </citation>
    <scope>NUCLEOTIDE SEQUENCE [LARGE SCALE GENOMIC DNA]</scope>
    <source>
        <strain evidence="1 2">YL15</strain>
    </source>
</reference>